<feature type="transmembrane region" description="Helical" evidence="5">
    <location>
        <begin position="95"/>
        <end position="113"/>
    </location>
</feature>
<dbReference type="PANTHER" id="PTHR19229:SF260">
    <property type="entry name" value="ABC TRANSPORTER DOMAIN-CONTAINING PROTEIN"/>
    <property type="match status" value="1"/>
</dbReference>
<evidence type="ECO:0000256" key="5">
    <source>
        <dbReference type="SAM" id="Phobius"/>
    </source>
</evidence>
<feature type="transmembrane region" description="Helical" evidence="5">
    <location>
        <begin position="34"/>
        <end position="56"/>
    </location>
</feature>
<keyword evidence="4 5" id="KW-0472">Membrane</keyword>
<keyword evidence="8" id="KW-1185">Reference proteome</keyword>
<dbReference type="Proteomes" id="UP000267096">
    <property type="component" value="Unassembled WGS sequence"/>
</dbReference>
<gene>
    <name evidence="7" type="ORF">ASIM_LOCUS20731</name>
</gene>
<feature type="transmembrane region" description="Helical" evidence="5">
    <location>
        <begin position="68"/>
        <end position="89"/>
    </location>
</feature>
<keyword evidence="3 5" id="KW-1133">Transmembrane helix</keyword>
<evidence type="ECO:0000313" key="8">
    <source>
        <dbReference type="Proteomes" id="UP000267096"/>
    </source>
</evidence>
<evidence type="ECO:0000256" key="4">
    <source>
        <dbReference type="ARBA" id="ARBA00023136"/>
    </source>
</evidence>
<dbReference type="GO" id="GO:0016020">
    <property type="term" value="C:membrane"/>
    <property type="evidence" value="ECO:0007669"/>
    <property type="project" value="UniProtKB-SubCell"/>
</dbReference>
<reference evidence="7 8" key="2">
    <citation type="submission" date="2018-11" db="EMBL/GenBank/DDBJ databases">
        <authorList>
            <consortium name="Pathogen Informatics"/>
        </authorList>
    </citation>
    <scope>NUCLEOTIDE SEQUENCE [LARGE SCALE GENOMIC DNA]</scope>
</reference>
<dbReference type="EMBL" id="UYRR01040489">
    <property type="protein sequence ID" value="VDK79208.1"/>
    <property type="molecule type" value="Genomic_DNA"/>
</dbReference>
<evidence type="ECO:0000313" key="7">
    <source>
        <dbReference type="EMBL" id="VDK79208.1"/>
    </source>
</evidence>
<reference evidence="9" key="1">
    <citation type="submission" date="2017-02" db="UniProtKB">
        <authorList>
            <consortium name="WormBaseParasite"/>
        </authorList>
    </citation>
    <scope>IDENTIFICATION</scope>
</reference>
<evidence type="ECO:0000256" key="1">
    <source>
        <dbReference type="ARBA" id="ARBA00004141"/>
    </source>
</evidence>
<evidence type="ECO:0000259" key="6">
    <source>
        <dbReference type="Pfam" id="PF12698"/>
    </source>
</evidence>
<sequence>MIPSSMLVKNIVYEKEMRLKEMMRIMGLGDAVHWLAWAAQSFTLNLVSIIVISVLLKYGQIMPDTDLTLLMVFFTLFAIASITQCVFFSTLFSRANIATASSAILFYVLFFPYQISARTGSYTFTLITVSGFTFLL</sequence>
<accession>A0A0M3KK33</accession>
<dbReference type="GO" id="GO:0005319">
    <property type="term" value="F:lipid transporter activity"/>
    <property type="evidence" value="ECO:0007669"/>
    <property type="project" value="TreeGrafter"/>
</dbReference>
<dbReference type="Pfam" id="PF12698">
    <property type="entry name" value="ABC2_membrane_3"/>
    <property type="match status" value="1"/>
</dbReference>
<protein>
    <submittedName>
        <fullName evidence="9">ABC transporter permease</fullName>
    </submittedName>
</protein>
<keyword evidence="2 5" id="KW-0812">Transmembrane</keyword>
<dbReference type="PANTHER" id="PTHR19229">
    <property type="entry name" value="ATP-BINDING CASSETTE TRANSPORTER SUBFAMILY A ABCA"/>
    <property type="match status" value="1"/>
</dbReference>
<dbReference type="InterPro" id="IPR013525">
    <property type="entry name" value="ABC2_TM"/>
</dbReference>
<dbReference type="GO" id="GO:0140359">
    <property type="term" value="F:ABC-type transporter activity"/>
    <property type="evidence" value="ECO:0007669"/>
    <property type="project" value="InterPro"/>
</dbReference>
<organism evidence="9">
    <name type="scientific">Anisakis simplex</name>
    <name type="common">Herring worm</name>
    <dbReference type="NCBI Taxonomy" id="6269"/>
    <lineage>
        <taxon>Eukaryota</taxon>
        <taxon>Metazoa</taxon>
        <taxon>Ecdysozoa</taxon>
        <taxon>Nematoda</taxon>
        <taxon>Chromadorea</taxon>
        <taxon>Rhabditida</taxon>
        <taxon>Spirurina</taxon>
        <taxon>Ascaridomorpha</taxon>
        <taxon>Ascaridoidea</taxon>
        <taxon>Anisakidae</taxon>
        <taxon>Anisakis</taxon>
        <taxon>Anisakis simplex complex</taxon>
    </lineage>
</organism>
<evidence type="ECO:0000256" key="3">
    <source>
        <dbReference type="ARBA" id="ARBA00022989"/>
    </source>
</evidence>
<dbReference type="InterPro" id="IPR026082">
    <property type="entry name" value="ABCA"/>
</dbReference>
<evidence type="ECO:0000256" key="2">
    <source>
        <dbReference type="ARBA" id="ARBA00022692"/>
    </source>
</evidence>
<name>A0A0M3KK33_ANISI</name>
<dbReference type="WBParaSite" id="ASIM_0002136201-mRNA-1">
    <property type="protein sequence ID" value="ASIM_0002136201-mRNA-1"/>
    <property type="gene ID" value="ASIM_0002136201"/>
</dbReference>
<dbReference type="AlphaFoldDB" id="A0A0M3KK33"/>
<proteinExistence type="predicted"/>
<evidence type="ECO:0000313" key="9">
    <source>
        <dbReference type="WBParaSite" id="ASIM_0002136201-mRNA-1"/>
    </source>
</evidence>
<dbReference type="OrthoDB" id="10255969at2759"/>
<comment type="subcellular location">
    <subcellularLocation>
        <location evidence="1">Membrane</location>
        <topology evidence="1">Multi-pass membrane protein</topology>
    </subcellularLocation>
</comment>
<feature type="domain" description="ABC-2 type transporter transmembrane" evidence="6">
    <location>
        <begin position="1"/>
        <end position="113"/>
    </location>
</feature>